<organism evidence="1 2">
    <name type="scientific">Ferrimonas marina</name>
    <dbReference type="NCBI Taxonomy" id="299255"/>
    <lineage>
        <taxon>Bacteria</taxon>
        <taxon>Pseudomonadati</taxon>
        <taxon>Pseudomonadota</taxon>
        <taxon>Gammaproteobacteria</taxon>
        <taxon>Alteromonadales</taxon>
        <taxon>Ferrimonadaceae</taxon>
        <taxon>Ferrimonas</taxon>
    </lineage>
</organism>
<evidence type="ECO:0000313" key="1">
    <source>
        <dbReference type="EMBL" id="SHH96828.1"/>
    </source>
</evidence>
<dbReference type="EMBL" id="FQXG01000005">
    <property type="protein sequence ID" value="SHH96828.1"/>
    <property type="molecule type" value="Genomic_DNA"/>
</dbReference>
<name>A0A1M5XB87_9GAMM</name>
<dbReference type="Proteomes" id="UP000184268">
    <property type="component" value="Unassembled WGS sequence"/>
</dbReference>
<dbReference type="GO" id="GO:0016787">
    <property type="term" value="F:hydrolase activity"/>
    <property type="evidence" value="ECO:0007669"/>
    <property type="project" value="UniProtKB-KW"/>
</dbReference>
<dbReference type="OrthoDB" id="8478808at2"/>
<dbReference type="SUPFAM" id="SSF53474">
    <property type="entry name" value="alpha/beta-Hydrolases"/>
    <property type="match status" value="1"/>
</dbReference>
<dbReference type="InterPro" id="IPR029058">
    <property type="entry name" value="AB_hydrolase_fold"/>
</dbReference>
<keyword evidence="2" id="KW-1185">Reference proteome</keyword>
<protein>
    <submittedName>
        <fullName evidence="1">Dienelactone hydrolase</fullName>
    </submittedName>
</protein>
<gene>
    <name evidence="1" type="ORF">SAMN02745129_3385</name>
</gene>
<sequence length="186" mass="20626">MATLLFVTDIWGQHASLDPLLSRLEAQFDQVEVLDPYSGQRFAFEDEAQAYEYFQRRCTARIYQQKLAERLSQGSEPLLLLAFSAGANAAWPLLSQPELASRVTRASLCYGNQILAQPTLTPQSPTQLLLCRDDAGVLEHQAPLARACQVELSEAGHGFINPRSPHFDANAADTALADAVQWLQQR</sequence>
<keyword evidence="1" id="KW-0378">Hydrolase</keyword>
<dbReference type="Gene3D" id="3.40.50.1820">
    <property type="entry name" value="alpha/beta hydrolase"/>
    <property type="match status" value="1"/>
</dbReference>
<dbReference type="STRING" id="299255.SAMN02745129_3385"/>
<evidence type="ECO:0000313" key="2">
    <source>
        <dbReference type="Proteomes" id="UP000184268"/>
    </source>
</evidence>
<accession>A0A1M5XB87</accession>
<reference evidence="1 2" key="1">
    <citation type="submission" date="2016-11" db="EMBL/GenBank/DDBJ databases">
        <authorList>
            <person name="Jaros S."/>
            <person name="Januszkiewicz K."/>
            <person name="Wedrychowicz H."/>
        </authorList>
    </citation>
    <scope>NUCLEOTIDE SEQUENCE [LARGE SCALE GENOMIC DNA]</scope>
    <source>
        <strain evidence="1 2">DSM 16917</strain>
    </source>
</reference>
<dbReference type="RefSeq" id="WP_067661811.1">
    <property type="nucleotide sequence ID" value="NZ_FQXG01000005.1"/>
</dbReference>
<proteinExistence type="predicted"/>
<dbReference type="AlphaFoldDB" id="A0A1M5XB87"/>